<dbReference type="Gene3D" id="1.10.30.50">
    <property type="match status" value="1"/>
</dbReference>
<sequence>MNLPYSESGDVKVEALSHIFDKKSESYKLFWFQAIVNKVLEGRRVLSYDELVNEMIADSWYMVTEYKLNLGPSDNLELLVHYIHDISGMKTNEKKETILNFLSSCSDKKVASLKRKITNHVPYRLQSAFMEEMVGKKAWDVSESKQIEKINKERLLMYYISDLAGMKTTILMQPMWCDYLIKNQEIVKGWIQYHLIIYLQRRNPDVPGIIEKLNPPLSRKLNDIMKYWKLLMKLGPVREIYSNRELTEKEISIDHFVPWSYVAHDEFWNLHPTTVSINSQKGNSLPNWAKYFPALGELEYFSYEMMWKYDAVHAEFEKCERHHVNSNDVRMKLYRAGLGRDEFCSNLEHILLPVYESAKNAGFGNWLGITNG</sequence>
<evidence type="ECO:0000313" key="2">
    <source>
        <dbReference type="EMBL" id="EHI58235.1"/>
    </source>
</evidence>
<name>G5IJL5_9FIRM</name>
<comment type="caution">
    <text evidence="2">The sequence shown here is derived from an EMBL/GenBank/DDBJ whole genome shotgun (WGS) entry which is preliminary data.</text>
</comment>
<gene>
    <name evidence="2" type="ORF">HMPREF9473_03693</name>
</gene>
<dbReference type="HOGENOM" id="CLU_047712_0_0_9"/>
<dbReference type="RefSeq" id="WP_006781684.1">
    <property type="nucleotide sequence ID" value="NZ_CP040506.1"/>
</dbReference>
<dbReference type="Proteomes" id="UP000005384">
    <property type="component" value="Unassembled WGS sequence"/>
</dbReference>
<proteinExistence type="predicted"/>
<evidence type="ECO:0000313" key="3">
    <source>
        <dbReference type="Proteomes" id="UP000005384"/>
    </source>
</evidence>
<protein>
    <recommendedName>
        <fullName evidence="1">HNH nuclease domain-containing protein</fullName>
    </recommendedName>
</protein>
<organism evidence="2 3">
    <name type="scientific">Hungatella hathewayi WAL-18680</name>
    <dbReference type="NCBI Taxonomy" id="742737"/>
    <lineage>
        <taxon>Bacteria</taxon>
        <taxon>Bacillati</taxon>
        <taxon>Bacillota</taxon>
        <taxon>Clostridia</taxon>
        <taxon>Lachnospirales</taxon>
        <taxon>Lachnospiraceae</taxon>
        <taxon>Hungatella</taxon>
    </lineage>
</organism>
<keyword evidence="3" id="KW-1185">Reference proteome</keyword>
<dbReference type="EMBL" id="ADLN01000104">
    <property type="protein sequence ID" value="EHI58235.1"/>
    <property type="molecule type" value="Genomic_DNA"/>
</dbReference>
<accession>G5IJL5</accession>
<dbReference type="Pfam" id="PF13395">
    <property type="entry name" value="HNH_4"/>
    <property type="match status" value="1"/>
</dbReference>
<reference evidence="2 3" key="1">
    <citation type="submission" date="2011-08" db="EMBL/GenBank/DDBJ databases">
        <title>The Genome Sequence of Clostridium hathewayi WAL-18680.</title>
        <authorList>
            <consortium name="The Broad Institute Genome Sequencing Platform"/>
            <person name="Earl A."/>
            <person name="Ward D."/>
            <person name="Feldgarden M."/>
            <person name="Gevers D."/>
            <person name="Finegold S.M."/>
            <person name="Summanen P.H."/>
            <person name="Molitoris D.R."/>
            <person name="Song M."/>
            <person name="Daigneault M."/>
            <person name="Allen-Vercoe E."/>
            <person name="Young S.K."/>
            <person name="Zeng Q."/>
            <person name="Gargeya S."/>
            <person name="Fitzgerald M."/>
            <person name="Haas B."/>
            <person name="Abouelleil A."/>
            <person name="Alvarado L."/>
            <person name="Arachchi H.M."/>
            <person name="Berlin A."/>
            <person name="Brown A."/>
            <person name="Chapman S.B."/>
            <person name="Chen Z."/>
            <person name="Dunbar C."/>
            <person name="Freedman E."/>
            <person name="Gearin G."/>
            <person name="Gellesch M."/>
            <person name="Goldberg J."/>
            <person name="Griggs A."/>
            <person name="Gujja S."/>
            <person name="Heiman D."/>
            <person name="Howarth C."/>
            <person name="Larson L."/>
            <person name="Lui A."/>
            <person name="MacDonald P.J.P."/>
            <person name="Montmayeur A."/>
            <person name="Murphy C."/>
            <person name="Neiman D."/>
            <person name="Pearson M."/>
            <person name="Priest M."/>
            <person name="Roberts A."/>
            <person name="Saif S."/>
            <person name="Shea T."/>
            <person name="Shenoy N."/>
            <person name="Sisk P."/>
            <person name="Stolte C."/>
            <person name="Sykes S."/>
            <person name="Wortman J."/>
            <person name="Nusbaum C."/>
            <person name="Birren B."/>
        </authorList>
    </citation>
    <scope>NUCLEOTIDE SEQUENCE [LARGE SCALE GENOMIC DNA]</scope>
    <source>
        <strain evidence="2 3">WAL-18680</strain>
    </source>
</reference>
<dbReference type="PATRIC" id="fig|742737.3.peg.3672"/>
<evidence type="ECO:0000259" key="1">
    <source>
        <dbReference type="Pfam" id="PF13395"/>
    </source>
</evidence>
<feature type="domain" description="HNH nuclease" evidence="1">
    <location>
        <begin position="242"/>
        <end position="286"/>
    </location>
</feature>
<dbReference type="InterPro" id="IPR003615">
    <property type="entry name" value="HNH_nuc"/>
</dbReference>
<dbReference type="AlphaFoldDB" id="G5IJL5"/>